<evidence type="ECO:0000313" key="7">
    <source>
        <dbReference type="Proteomes" id="UP001198565"/>
    </source>
</evidence>
<dbReference type="InterPro" id="IPR017961">
    <property type="entry name" value="DNA_pol_Y-fam_little_finger"/>
</dbReference>
<dbReference type="InterPro" id="IPR043502">
    <property type="entry name" value="DNA/RNA_pol_sf"/>
</dbReference>
<dbReference type="InterPro" id="IPR001126">
    <property type="entry name" value="UmuC"/>
</dbReference>
<sequence>MMVERERVIMHVRCPREVTEDAYHEVVEFLGSLTPVVQALPPAAVLADLTGALRYWRATPLQLARRVRLTTLARYAVDTRVGIGPSPAVAAMASGSPDRDGIRIVTGADAAQAIAPLPVSELYGVGPAQAKTLTAYGLHTVGALAQVPTGTVQRLLGGRLGRQAADRARGIDPRHELDRNGRARTALLDTVVTVASRLRQRRQVAGALSVHVEWVGNAAAITRTRTLAEPTAHTEELRVAAYQLWDGLGLQRARIAALSVRAERLTDGAAAAHQMTLDGARERLWRAEAAIDRANRRFGANTVRPARLAHRPMQEAADPGQDGGRLGATEDATAQRHEEP</sequence>
<evidence type="ECO:0000256" key="2">
    <source>
        <dbReference type="ARBA" id="ARBA00022763"/>
    </source>
</evidence>
<dbReference type="InterPro" id="IPR043128">
    <property type="entry name" value="Rev_trsase/Diguanyl_cyclase"/>
</dbReference>
<dbReference type="EMBL" id="JAINVZ010000015">
    <property type="protein sequence ID" value="MBY8887287.1"/>
    <property type="molecule type" value="Genomic_DNA"/>
</dbReference>
<comment type="function">
    <text evidence="3">Poorly processive, error-prone DNA polymerase involved in untargeted mutagenesis. Copies undamaged DNA at stalled replication forks, which arise in vivo from mismatched or misaligned primer ends. These misaligned primers can be extended by PolIV. Exhibits no 3'-5' exonuclease (proofreading) activity. May be involved in translesional synthesis, in conjunction with the beta clamp from PolIII.</text>
</comment>
<dbReference type="InterPro" id="IPR036775">
    <property type="entry name" value="DNA_pol_Y-fam_lit_finger_sf"/>
</dbReference>
<dbReference type="PROSITE" id="PS50173">
    <property type="entry name" value="UMUC"/>
    <property type="match status" value="1"/>
</dbReference>
<dbReference type="PANTHER" id="PTHR35369">
    <property type="entry name" value="BLR3025 PROTEIN-RELATED"/>
    <property type="match status" value="1"/>
</dbReference>
<feature type="domain" description="UmuC" evidence="5">
    <location>
        <begin position="25"/>
        <end position="126"/>
    </location>
</feature>
<gene>
    <name evidence="6" type="ORF">K7472_20940</name>
</gene>
<dbReference type="SUPFAM" id="SSF56672">
    <property type="entry name" value="DNA/RNA polymerases"/>
    <property type="match status" value="1"/>
</dbReference>
<organism evidence="6 7">
    <name type="scientific">Streptantibioticus parmotrematis</name>
    <dbReference type="NCBI Taxonomy" id="2873249"/>
    <lineage>
        <taxon>Bacteria</taxon>
        <taxon>Bacillati</taxon>
        <taxon>Actinomycetota</taxon>
        <taxon>Actinomycetes</taxon>
        <taxon>Kitasatosporales</taxon>
        <taxon>Streptomycetaceae</taxon>
        <taxon>Streptantibioticus</taxon>
    </lineage>
</organism>
<dbReference type="Proteomes" id="UP001198565">
    <property type="component" value="Unassembled WGS sequence"/>
</dbReference>
<dbReference type="Gene3D" id="1.10.150.20">
    <property type="entry name" value="5' to 3' exonuclease, C-terminal subdomain"/>
    <property type="match status" value="1"/>
</dbReference>
<reference evidence="6 7" key="1">
    <citation type="submission" date="2021-08" db="EMBL/GenBank/DDBJ databases">
        <title>Streptomyces sp. PTM05 isolated from lichen.</title>
        <authorList>
            <person name="Somphong A."/>
            <person name="Phongsopitanun W."/>
            <person name="Tanasupawat S."/>
        </authorList>
    </citation>
    <scope>NUCLEOTIDE SEQUENCE [LARGE SCALE GENOMIC DNA]</scope>
    <source>
        <strain evidence="6 7">Ptm05</strain>
    </source>
</reference>
<accession>A0ABS7QVQ3</accession>
<dbReference type="PANTHER" id="PTHR35369:SF2">
    <property type="entry name" value="BLR3025 PROTEIN"/>
    <property type="match status" value="1"/>
</dbReference>
<evidence type="ECO:0000256" key="1">
    <source>
        <dbReference type="ARBA" id="ARBA00010945"/>
    </source>
</evidence>
<comment type="similarity">
    <text evidence="1">Belongs to the DNA polymerase type-Y family.</text>
</comment>
<dbReference type="Gene3D" id="3.30.70.270">
    <property type="match status" value="1"/>
</dbReference>
<evidence type="ECO:0000256" key="3">
    <source>
        <dbReference type="ARBA" id="ARBA00025589"/>
    </source>
</evidence>
<comment type="caution">
    <text evidence="6">The sequence shown here is derived from an EMBL/GenBank/DDBJ whole genome shotgun (WGS) entry which is preliminary data.</text>
</comment>
<dbReference type="Pfam" id="PF11799">
    <property type="entry name" value="IMS_C"/>
    <property type="match status" value="1"/>
</dbReference>
<feature type="region of interest" description="Disordered" evidence="4">
    <location>
        <begin position="307"/>
        <end position="340"/>
    </location>
</feature>
<protein>
    <recommendedName>
        <fullName evidence="5">UmuC domain-containing protein</fullName>
    </recommendedName>
</protein>
<evidence type="ECO:0000256" key="4">
    <source>
        <dbReference type="SAM" id="MobiDB-lite"/>
    </source>
</evidence>
<dbReference type="Gene3D" id="3.30.1490.100">
    <property type="entry name" value="DNA polymerase, Y-family, little finger domain"/>
    <property type="match status" value="1"/>
</dbReference>
<dbReference type="InterPro" id="IPR050356">
    <property type="entry name" value="SulA_CellDiv_inhibitor"/>
</dbReference>
<evidence type="ECO:0000313" key="6">
    <source>
        <dbReference type="EMBL" id="MBY8887287.1"/>
    </source>
</evidence>
<keyword evidence="2" id="KW-0227">DNA damage</keyword>
<evidence type="ECO:0000259" key="5">
    <source>
        <dbReference type="PROSITE" id="PS50173"/>
    </source>
</evidence>
<keyword evidence="7" id="KW-1185">Reference proteome</keyword>
<proteinExistence type="inferred from homology"/>
<name>A0ABS7QVQ3_9ACTN</name>